<evidence type="ECO:0000256" key="1">
    <source>
        <dbReference type="SAM" id="MobiDB-lite"/>
    </source>
</evidence>
<accession>A0A3P7THC0</accession>
<organism evidence="3 4">
    <name type="scientific">Heligmosomoides polygyrus</name>
    <name type="common">Parasitic roundworm</name>
    <dbReference type="NCBI Taxonomy" id="6339"/>
    <lineage>
        <taxon>Eukaryota</taxon>
        <taxon>Metazoa</taxon>
        <taxon>Ecdysozoa</taxon>
        <taxon>Nematoda</taxon>
        <taxon>Chromadorea</taxon>
        <taxon>Rhabditida</taxon>
        <taxon>Rhabditina</taxon>
        <taxon>Rhabditomorpha</taxon>
        <taxon>Strongyloidea</taxon>
        <taxon>Heligmosomidae</taxon>
        <taxon>Heligmosomoides</taxon>
    </lineage>
</organism>
<dbReference type="Proteomes" id="UP000050761">
    <property type="component" value="Unassembled WGS sequence"/>
</dbReference>
<feature type="region of interest" description="Disordered" evidence="1">
    <location>
        <begin position="1"/>
        <end position="41"/>
    </location>
</feature>
<evidence type="ECO:0000313" key="2">
    <source>
        <dbReference type="EMBL" id="VDO19519.1"/>
    </source>
</evidence>
<dbReference type="AlphaFoldDB" id="A0A183F4P4"/>
<evidence type="ECO:0000313" key="4">
    <source>
        <dbReference type="WBParaSite" id="HPBE_0000113601-mRNA-1"/>
    </source>
</evidence>
<keyword evidence="3" id="KW-1185">Reference proteome</keyword>
<reference evidence="2 3" key="1">
    <citation type="submission" date="2018-11" db="EMBL/GenBank/DDBJ databases">
        <authorList>
            <consortium name="Pathogen Informatics"/>
        </authorList>
    </citation>
    <scope>NUCLEOTIDE SEQUENCE [LARGE SCALE GENOMIC DNA]</scope>
</reference>
<dbReference type="WBParaSite" id="HPBE_0000113601-mRNA-1">
    <property type="protein sequence ID" value="HPBE_0000113601-mRNA-1"/>
    <property type="gene ID" value="HPBE_0000113601"/>
</dbReference>
<gene>
    <name evidence="2" type="ORF">HPBE_LOCUS1137</name>
</gene>
<protein>
    <submittedName>
        <fullName evidence="4">HTH_48 domain-containing protein</fullName>
    </submittedName>
</protein>
<accession>A0A183F4P4</accession>
<name>A0A183F4P4_HELPZ</name>
<reference evidence="4" key="2">
    <citation type="submission" date="2019-09" db="UniProtKB">
        <authorList>
            <consortium name="WormBaseParasite"/>
        </authorList>
    </citation>
    <scope>IDENTIFICATION</scope>
</reference>
<sequence length="76" mass="8364">MLNVETGHRLQEFQRVLNGPGSSQRPVEKRPIQPTNGQSAADFRTAEEVLKFSSAVLPSTKLISSTLKNKLSQLLS</sequence>
<proteinExistence type="predicted"/>
<dbReference type="EMBL" id="UZAH01001126">
    <property type="protein sequence ID" value="VDO19519.1"/>
    <property type="molecule type" value="Genomic_DNA"/>
</dbReference>
<evidence type="ECO:0000313" key="3">
    <source>
        <dbReference type="Proteomes" id="UP000050761"/>
    </source>
</evidence>
<feature type="compositionally biased region" description="Basic and acidic residues" evidence="1">
    <location>
        <begin position="1"/>
        <end position="12"/>
    </location>
</feature>